<name>A0AAE1DGT7_9GAST</name>
<accession>A0AAE1DGT7</accession>
<evidence type="ECO:0000256" key="12">
    <source>
        <dbReference type="SAM" id="MobiDB-lite"/>
    </source>
</evidence>
<dbReference type="GO" id="GO:0005886">
    <property type="term" value="C:plasma membrane"/>
    <property type="evidence" value="ECO:0007669"/>
    <property type="project" value="TreeGrafter"/>
</dbReference>
<evidence type="ECO:0000256" key="13">
    <source>
        <dbReference type="SAM" id="Phobius"/>
    </source>
</evidence>
<dbReference type="PANTHER" id="PTHR11690">
    <property type="entry name" value="AMILORIDE-SENSITIVE SODIUM CHANNEL-RELATED"/>
    <property type="match status" value="1"/>
</dbReference>
<evidence type="ECO:0000256" key="3">
    <source>
        <dbReference type="ARBA" id="ARBA00022461"/>
    </source>
</evidence>
<evidence type="ECO:0000256" key="9">
    <source>
        <dbReference type="ARBA" id="ARBA00023201"/>
    </source>
</evidence>
<evidence type="ECO:0000256" key="11">
    <source>
        <dbReference type="RuleBase" id="RU000679"/>
    </source>
</evidence>
<dbReference type="GO" id="GO:0015280">
    <property type="term" value="F:ligand-gated sodium channel activity"/>
    <property type="evidence" value="ECO:0007669"/>
    <property type="project" value="TreeGrafter"/>
</dbReference>
<evidence type="ECO:0000256" key="4">
    <source>
        <dbReference type="ARBA" id="ARBA00022692"/>
    </source>
</evidence>
<evidence type="ECO:0000256" key="8">
    <source>
        <dbReference type="ARBA" id="ARBA00023136"/>
    </source>
</evidence>
<keyword evidence="2 11" id="KW-0813">Transport</keyword>
<comment type="subcellular location">
    <subcellularLocation>
        <location evidence="1">Membrane</location>
        <topology evidence="1">Multi-pass membrane protein</topology>
    </subcellularLocation>
</comment>
<dbReference type="Gene3D" id="2.60.470.10">
    <property type="entry name" value="Acid-sensing ion channels like domains"/>
    <property type="match status" value="1"/>
</dbReference>
<keyword evidence="6" id="KW-0915">Sodium</keyword>
<dbReference type="PANTHER" id="PTHR11690:SF300">
    <property type="entry name" value="PICKPOCKET PROTEIN 19"/>
    <property type="match status" value="1"/>
</dbReference>
<keyword evidence="7 11" id="KW-0406">Ion transport</keyword>
<dbReference type="EMBL" id="JAWDGP010003865">
    <property type="protein sequence ID" value="KAK3770159.1"/>
    <property type="molecule type" value="Genomic_DNA"/>
</dbReference>
<dbReference type="Gene3D" id="1.10.287.770">
    <property type="entry name" value="YojJ-like"/>
    <property type="match status" value="1"/>
</dbReference>
<proteinExistence type="inferred from homology"/>
<comment type="caution">
    <text evidence="14">The sequence shown here is derived from an EMBL/GenBank/DDBJ whole genome shotgun (WGS) entry which is preliminary data.</text>
</comment>
<feature type="region of interest" description="Disordered" evidence="12">
    <location>
        <begin position="16"/>
        <end position="61"/>
    </location>
</feature>
<keyword evidence="5 13" id="KW-1133">Transmembrane helix</keyword>
<keyword evidence="10 11" id="KW-0407">Ion channel</keyword>
<evidence type="ECO:0000256" key="1">
    <source>
        <dbReference type="ARBA" id="ARBA00004141"/>
    </source>
</evidence>
<keyword evidence="4 11" id="KW-0812">Transmembrane</keyword>
<evidence type="ECO:0000313" key="15">
    <source>
        <dbReference type="Proteomes" id="UP001283361"/>
    </source>
</evidence>
<evidence type="ECO:0000256" key="2">
    <source>
        <dbReference type="ARBA" id="ARBA00022448"/>
    </source>
</evidence>
<evidence type="ECO:0000256" key="10">
    <source>
        <dbReference type="ARBA" id="ARBA00023303"/>
    </source>
</evidence>
<protein>
    <submittedName>
        <fullName evidence="14">Uncharacterized protein</fullName>
    </submittedName>
</protein>
<dbReference type="PRINTS" id="PR01078">
    <property type="entry name" value="AMINACHANNEL"/>
</dbReference>
<dbReference type="InterPro" id="IPR001873">
    <property type="entry name" value="ENaC"/>
</dbReference>
<dbReference type="Proteomes" id="UP001283361">
    <property type="component" value="Unassembled WGS sequence"/>
</dbReference>
<evidence type="ECO:0000256" key="5">
    <source>
        <dbReference type="ARBA" id="ARBA00022989"/>
    </source>
</evidence>
<feature type="transmembrane region" description="Helical" evidence="13">
    <location>
        <begin position="109"/>
        <end position="126"/>
    </location>
</feature>
<dbReference type="Pfam" id="PF00858">
    <property type="entry name" value="ASC"/>
    <property type="match status" value="1"/>
</dbReference>
<organism evidence="14 15">
    <name type="scientific">Elysia crispata</name>
    <name type="common">lettuce slug</name>
    <dbReference type="NCBI Taxonomy" id="231223"/>
    <lineage>
        <taxon>Eukaryota</taxon>
        <taxon>Metazoa</taxon>
        <taxon>Spiralia</taxon>
        <taxon>Lophotrochozoa</taxon>
        <taxon>Mollusca</taxon>
        <taxon>Gastropoda</taxon>
        <taxon>Heterobranchia</taxon>
        <taxon>Euthyneura</taxon>
        <taxon>Panpulmonata</taxon>
        <taxon>Sacoglossa</taxon>
        <taxon>Placobranchoidea</taxon>
        <taxon>Plakobranchidae</taxon>
        <taxon>Elysia</taxon>
    </lineage>
</organism>
<feature type="transmembrane region" description="Helical" evidence="13">
    <location>
        <begin position="496"/>
        <end position="519"/>
    </location>
</feature>
<evidence type="ECO:0000313" key="14">
    <source>
        <dbReference type="EMBL" id="KAK3770159.1"/>
    </source>
</evidence>
<comment type="similarity">
    <text evidence="11">Belongs to the amiloride-sensitive sodium channel (TC 1.A.6) family.</text>
</comment>
<keyword evidence="15" id="KW-1185">Reference proteome</keyword>
<gene>
    <name evidence="14" type="ORF">RRG08_038672</name>
</gene>
<keyword evidence="3 11" id="KW-0894">Sodium channel</keyword>
<keyword evidence="9 11" id="KW-0739">Sodium transport</keyword>
<keyword evidence="8 13" id="KW-0472">Membrane</keyword>
<sequence length="533" mass="60239">MSGISFITRAFRSDSTDSALSSRGGVELSNPPYLNGFSTRRRDLSTQTDQPSKDLADSGRTTRCGCLPGKDGQRDQNGRGIVHHYVESATIHGIGQAGGPQHYRFRRPLWLLLVLGMAVGLGTTLFNQVSSYYDYPIRTVTKVEINSELAFPAVTICNLNQFVRERVPDIPIVNLVFFYLSDYAQLSRKLNSMPDLDNLTDVSGEELNRIALHAAPRLNDLLRQCRWTRRLYKCEDMFKPINTSYGLCFVFNGPQRRPEDRVHSSGTWSSLRVLAYTQNNKSYFSRLIHAGVKVMVHEPDHLPHPEDEGWFLRPGVSANLALTRTDSLNLARPYKAYSNGYCEDTKAEGYVNRLKDFQVYSEVNCFHECVRDFLDRICGCQIFLFSAGNRTICSAKKVLTCLMPALGTYSVEEMRLCNCDKECESVTYDGEVSYADFASAFIEEQAEQDSIILSHDDLRKNIVDVRVWYKTMNVFQVTQEPKLTRNSILATLGGQMGLFLGASILSITELLEVVLVLTFNRLKRCVSGLYRLC</sequence>
<dbReference type="AlphaFoldDB" id="A0AAE1DGT7"/>
<reference evidence="14" key="1">
    <citation type="journal article" date="2023" name="G3 (Bethesda)">
        <title>A reference genome for the long-term kleptoplast-retaining sea slug Elysia crispata morphotype clarki.</title>
        <authorList>
            <person name="Eastman K.E."/>
            <person name="Pendleton A.L."/>
            <person name="Shaikh M.A."/>
            <person name="Suttiyut T."/>
            <person name="Ogas R."/>
            <person name="Tomko P."/>
            <person name="Gavelis G."/>
            <person name="Widhalm J.R."/>
            <person name="Wisecaver J.H."/>
        </authorList>
    </citation>
    <scope>NUCLEOTIDE SEQUENCE</scope>
    <source>
        <strain evidence="14">ECLA1</strain>
    </source>
</reference>
<evidence type="ECO:0000256" key="6">
    <source>
        <dbReference type="ARBA" id="ARBA00023053"/>
    </source>
</evidence>
<evidence type="ECO:0000256" key="7">
    <source>
        <dbReference type="ARBA" id="ARBA00023065"/>
    </source>
</evidence>